<dbReference type="PANTHER" id="PTHR30068">
    <property type="entry name" value="URONATE ISOMERASE"/>
    <property type="match status" value="1"/>
</dbReference>
<proteinExistence type="inferred from homology"/>
<dbReference type="InterPro" id="IPR003766">
    <property type="entry name" value="Uronate_isomerase"/>
</dbReference>
<comment type="caution">
    <text evidence="8">The sequence shown here is derived from an EMBL/GenBank/DDBJ whole genome shotgun (WGS) entry which is preliminary data.</text>
</comment>
<organism evidence="8 9">
    <name type="scientific">Enterococcus asini</name>
    <dbReference type="NCBI Taxonomy" id="57732"/>
    <lineage>
        <taxon>Bacteria</taxon>
        <taxon>Bacillati</taxon>
        <taxon>Bacillota</taxon>
        <taxon>Bacilli</taxon>
        <taxon>Lactobacillales</taxon>
        <taxon>Enterococcaceae</taxon>
        <taxon>Enterococcus</taxon>
    </lineage>
</organism>
<dbReference type="NCBIfam" id="NF002794">
    <property type="entry name" value="PRK02925.1"/>
    <property type="match status" value="1"/>
</dbReference>
<dbReference type="PANTHER" id="PTHR30068:SF4">
    <property type="entry name" value="URONATE ISOMERASE"/>
    <property type="match status" value="1"/>
</dbReference>
<dbReference type="EC" id="5.3.1.12" evidence="4 7"/>
<evidence type="ECO:0000256" key="2">
    <source>
        <dbReference type="ARBA" id="ARBA00004892"/>
    </source>
</evidence>
<dbReference type="SUPFAM" id="SSF51556">
    <property type="entry name" value="Metallo-dependent hydrolases"/>
    <property type="match status" value="1"/>
</dbReference>
<evidence type="ECO:0000256" key="5">
    <source>
        <dbReference type="ARBA" id="ARBA00020555"/>
    </source>
</evidence>
<dbReference type="GO" id="GO:0042840">
    <property type="term" value="P:D-glucuronate catabolic process"/>
    <property type="evidence" value="ECO:0007669"/>
    <property type="project" value="TreeGrafter"/>
</dbReference>
<evidence type="ECO:0000256" key="6">
    <source>
        <dbReference type="ARBA" id="ARBA00023235"/>
    </source>
</evidence>
<dbReference type="Gene3D" id="1.10.2020.10">
    <property type="entry name" value="uronate isomerase, domain 2, chain A"/>
    <property type="match status" value="1"/>
</dbReference>
<evidence type="ECO:0000256" key="4">
    <source>
        <dbReference type="ARBA" id="ARBA00012546"/>
    </source>
</evidence>
<evidence type="ECO:0000256" key="3">
    <source>
        <dbReference type="ARBA" id="ARBA00008397"/>
    </source>
</evidence>
<dbReference type="InterPro" id="IPR032466">
    <property type="entry name" value="Metal_Hydrolase"/>
</dbReference>
<sequence length="469" mass="54449">MQKFYDDSDFLLKDPVSKHIYENFAQRLPIVDYHCHLKPDEIYKNKRFEDISELWLGKDHYKWRLMRANGIEEERITGNATPKDKFMAWAETIERCPGNPLYHWTRMELQLFFDIKIPLNRKTAATIWEETSSRLGAKGLGARDFIAQSNVSVIGTTDDPLSDLYYHQQIKADATIDTQVIPTFRLDKLLTLESEELFAEIFDKFQQECLTLTDYLAFIKERMNYFVANGCRSVDLGVEQVLWKPILTNPAKTFEALRHNEATSPEEIQDLKTHILLEIIELVYDLNWVFQLHFGAVGSVNQEALQRLGRGTGFDTIADQGNIANGLLYLLNQANNRHKLPRTILYNIDGTKNVVTETIAACFQDNEEGIKGKMQHGPAWWFQDTLRGNYRQLEDMAEQGILMNFIGMTTDSRSFLSYARHDYFRRILCNCLGSWIMDGEMPYDEAFVQDFIEAVCFKNAQKYFGIENR</sequence>
<evidence type="ECO:0000256" key="1">
    <source>
        <dbReference type="ARBA" id="ARBA00001165"/>
    </source>
</evidence>
<accession>A0AAW8TZ42</accession>
<dbReference type="GO" id="GO:0019698">
    <property type="term" value="P:D-galacturonate catabolic process"/>
    <property type="evidence" value="ECO:0007669"/>
    <property type="project" value="TreeGrafter"/>
</dbReference>
<comment type="similarity">
    <text evidence="3 7">Belongs to the metallo-dependent hydrolases superfamily. Uronate isomerase family.</text>
</comment>
<comment type="catalytic activity">
    <reaction evidence="7">
        <text>aldehydo-D-galacturonate = keto-D-tagaturonate</text>
        <dbReference type="Rhea" id="RHEA:27702"/>
        <dbReference type="ChEBI" id="CHEBI:12952"/>
        <dbReference type="ChEBI" id="CHEBI:17886"/>
    </reaction>
</comment>
<reference evidence="8" key="1">
    <citation type="submission" date="2023-03" db="EMBL/GenBank/DDBJ databases">
        <authorList>
            <person name="Shen W."/>
            <person name="Cai J."/>
        </authorList>
    </citation>
    <scope>NUCLEOTIDE SEQUENCE</scope>
    <source>
        <strain evidence="8">B226-2</strain>
    </source>
</reference>
<evidence type="ECO:0000256" key="7">
    <source>
        <dbReference type="HAMAP-Rule" id="MF_00675"/>
    </source>
</evidence>
<evidence type="ECO:0000313" key="8">
    <source>
        <dbReference type="EMBL" id="MDT2809020.1"/>
    </source>
</evidence>
<dbReference type="RefSeq" id="WP_270596282.1">
    <property type="nucleotide sequence ID" value="NZ_JAQESC010000001.1"/>
</dbReference>
<dbReference type="Gene3D" id="3.20.20.140">
    <property type="entry name" value="Metal-dependent hydrolases"/>
    <property type="match status" value="1"/>
</dbReference>
<dbReference type="Pfam" id="PF02614">
    <property type="entry name" value="UxaC"/>
    <property type="match status" value="1"/>
</dbReference>
<dbReference type="HAMAP" id="MF_00675">
    <property type="entry name" value="UxaC"/>
    <property type="match status" value="1"/>
</dbReference>
<comment type="pathway">
    <text evidence="2 7">Carbohydrate metabolism; pentose and glucuronate interconversion.</text>
</comment>
<dbReference type="Proteomes" id="UP001256711">
    <property type="component" value="Unassembled WGS sequence"/>
</dbReference>
<dbReference type="AlphaFoldDB" id="A0AAW8TZ42"/>
<gene>
    <name evidence="7 8" type="primary">uxaC</name>
    <name evidence="8" type="ORF">P7H43_00710</name>
</gene>
<protein>
    <recommendedName>
        <fullName evidence="5 7">Uronate isomerase</fullName>
        <ecNumber evidence="4 7">5.3.1.12</ecNumber>
    </recommendedName>
    <alternativeName>
        <fullName evidence="7">Glucuronate isomerase</fullName>
    </alternativeName>
    <alternativeName>
        <fullName evidence="7">Uronic isomerase</fullName>
    </alternativeName>
</protein>
<name>A0AAW8TZ42_9ENTE</name>
<comment type="catalytic activity">
    <reaction evidence="1 7">
        <text>D-glucuronate = D-fructuronate</text>
        <dbReference type="Rhea" id="RHEA:13049"/>
        <dbReference type="ChEBI" id="CHEBI:58720"/>
        <dbReference type="ChEBI" id="CHEBI:59863"/>
        <dbReference type="EC" id="5.3.1.12"/>
    </reaction>
</comment>
<keyword evidence="6 7" id="KW-0413">Isomerase</keyword>
<dbReference type="GO" id="GO:0008880">
    <property type="term" value="F:glucuronate isomerase activity"/>
    <property type="evidence" value="ECO:0007669"/>
    <property type="project" value="UniProtKB-UniRule"/>
</dbReference>
<dbReference type="EMBL" id="JARQBJ010000001">
    <property type="protein sequence ID" value="MDT2809020.1"/>
    <property type="molecule type" value="Genomic_DNA"/>
</dbReference>
<evidence type="ECO:0000313" key="9">
    <source>
        <dbReference type="Proteomes" id="UP001256711"/>
    </source>
</evidence>